<keyword evidence="7" id="KW-1185">Reference proteome</keyword>
<name>A0ABS4JQT3_9FIRM</name>
<evidence type="ECO:0000256" key="3">
    <source>
        <dbReference type="ARBA" id="ARBA00024867"/>
    </source>
</evidence>
<evidence type="ECO:0000256" key="2">
    <source>
        <dbReference type="ARBA" id="ARBA00022553"/>
    </source>
</evidence>
<dbReference type="PANTHER" id="PTHR44591:SF3">
    <property type="entry name" value="RESPONSE REGULATORY DOMAIN-CONTAINING PROTEIN"/>
    <property type="match status" value="1"/>
</dbReference>
<protein>
    <recommendedName>
        <fullName evidence="1">Stage 0 sporulation protein A homolog</fullName>
    </recommendedName>
</protein>
<evidence type="ECO:0000259" key="5">
    <source>
        <dbReference type="PROSITE" id="PS50110"/>
    </source>
</evidence>
<dbReference type="InterPro" id="IPR050595">
    <property type="entry name" value="Bact_response_regulator"/>
</dbReference>
<reference evidence="6 7" key="1">
    <citation type="submission" date="2021-03" db="EMBL/GenBank/DDBJ databases">
        <title>Genomic Encyclopedia of Type Strains, Phase IV (KMG-IV): sequencing the most valuable type-strain genomes for metagenomic binning, comparative biology and taxonomic classification.</title>
        <authorList>
            <person name="Goeker M."/>
        </authorList>
    </citation>
    <scope>NUCLEOTIDE SEQUENCE [LARGE SCALE GENOMIC DNA]</scope>
    <source>
        <strain evidence="6 7">DSM 27138</strain>
    </source>
</reference>
<dbReference type="PANTHER" id="PTHR44591">
    <property type="entry name" value="STRESS RESPONSE REGULATOR PROTEIN 1"/>
    <property type="match status" value="1"/>
</dbReference>
<evidence type="ECO:0000313" key="6">
    <source>
        <dbReference type="EMBL" id="MBP2017897.1"/>
    </source>
</evidence>
<dbReference type="InterPro" id="IPR011006">
    <property type="entry name" value="CheY-like_superfamily"/>
</dbReference>
<dbReference type="InterPro" id="IPR001789">
    <property type="entry name" value="Sig_transdc_resp-reg_receiver"/>
</dbReference>
<dbReference type="SUPFAM" id="SSF52172">
    <property type="entry name" value="CheY-like"/>
    <property type="match status" value="1"/>
</dbReference>
<dbReference type="PROSITE" id="PS50110">
    <property type="entry name" value="RESPONSE_REGULATORY"/>
    <property type="match status" value="1"/>
</dbReference>
<keyword evidence="2 4" id="KW-0597">Phosphoprotein</keyword>
<dbReference type="Gene3D" id="3.40.50.2300">
    <property type="match status" value="1"/>
</dbReference>
<comment type="function">
    <text evidence="3">May play the central regulatory role in sporulation. It may be an element of the effector pathway responsible for the activation of sporulation genes in response to nutritional stress. Spo0A may act in concert with spo0H (a sigma factor) to control the expression of some genes that are critical to the sporulation process.</text>
</comment>
<organism evidence="6 7">
    <name type="scientific">Symbiobacterium terraclitae</name>
    <dbReference type="NCBI Taxonomy" id="557451"/>
    <lineage>
        <taxon>Bacteria</taxon>
        <taxon>Bacillati</taxon>
        <taxon>Bacillota</taxon>
        <taxon>Clostridia</taxon>
        <taxon>Eubacteriales</taxon>
        <taxon>Symbiobacteriaceae</taxon>
        <taxon>Symbiobacterium</taxon>
    </lineage>
</organism>
<dbReference type="RefSeq" id="WP_209466040.1">
    <property type="nucleotide sequence ID" value="NZ_JAGGLG010000008.1"/>
</dbReference>
<accession>A0ABS4JQT3</accession>
<dbReference type="EMBL" id="JAGGLG010000008">
    <property type="protein sequence ID" value="MBP2017897.1"/>
    <property type="molecule type" value="Genomic_DNA"/>
</dbReference>
<feature type="domain" description="Response regulatory" evidence="5">
    <location>
        <begin position="4"/>
        <end position="119"/>
    </location>
</feature>
<comment type="caution">
    <text evidence="6">The sequence shown here is derived from an EMBL/GenBank/DDBJ whole genome shotgun (WGS) entry which is preliminary data.</text>
</comment>
<dbReference type="Pfam" id="PF00072">
    <property type="entry name" value="Response_reg"/>
    <property type="match status" value="1"/>
</dbReference>
<dbReference type="Proteomes" id="UP001519289">
    <property type="component" value="Unassembled WGS sequence"/>
</dbReference>
<sequence length="124" mass="13446">MTKKILIADANHTRRNLLRATLHDPRYQIIEASGGVQALALREVHRPDLVILDESMPGISGFEVCRAIKQNAAAGNTPVILLTDKERPEPAADGAAEPDVYLSKPYSPLRLLTAVEELLGPVGD</sequence>
<evidence type="ECO:0000256" key="1">
    <source>
        <dbReference type="ARBA" id="ARBA00018672"/>
    </source>
</evidence>
<feature type="modified residue" description="4-aspartylphosphate" evidence="4">
    <location>
        <position position="53"/>
    </location>
</feature>
<gene>
    <name evidence="6" type="ORF">J2Z79_001283</name>
</gene>
<evidence type="ECO:0000256" key="4">
    <source>
        <dbReference type="PROSITE-ProRule" id="PRU00169"/>
    </source>
</evidence>
<evidence type="ECO:0000313" key="7">
    <source>
        <dbReference type="Proteomes" id="UP001519289"/>
    </source>
</evidence>
<proteinExistence type="predicted"/>
<dbReference type="SMART" id="SM00448">
    <property type="entry name" value="REC"/>
    <property type="match status" value="1"/>
</dbReference>